<evidence type="ECO:0000259" key="5">
    <source>
        <dbReference type="Pfam" id="PF07995"/>
    </source>
</evidence>
<evidence type="ECO:0000313" key="7">
    <source>
        <dbReference type="EMBL" id="WNG52797.1"/>
    </source>
</evidence>
<evidence type="ECO:0000259" key="6">
    <source>
        <dbReference type="Pfam" id="PF13442"/>
    </source>
</evidence>
<evidence type="ECO:0000256" key="3">
    <source>
        <dbReference type="ARBA" id="ARBA00023004"/>
    </source>
</evidence>
<evidence type="ECO:0000256" key="1">
    <source>
        <dbReference type="ARBA" id="ARBA00022617"/>
    </source>
</evidence>
<dbReference type="InterPro" id="IPR009056">
    <property type="entry name" value="Cyt_c-like_dom"/>
</dbReference>
<dbReference type="SUPFAM" id="SSF50952">
    <property type="entry name" value="Soluble quinoprotein glucose dehydrogenase"/>
    <property type="match status" value="1"/>
</dbReference>
<dbReference type="SUPFAM" id="SSF46626">
    <property type="entry name" value="Cytochrome c"/>
    <property type="match status" value="1"/>
</dbReference>
<reference evidence="7 8" key="1">
    <citation type="submission" date="2019-08" db="EMBL/GenBank/DDBJ databases">
        <title>Archangium and Cystobacter genomes.</title>
        <authorList>
            <person name="Chen I.-C.K."/>
            <person name="Wielgoss S."/>
        </authorList>
    </citation>
    <scope>NUCLEOTIDE SEQUENCE [LARGE SCALE GENOMIC DNA]</scope>
    <source>
        <strain evidence="7 8">Cbm 6</strain>
    </source>
</reference>
<accession>A0ABY9XBJ4</accession>
<keyword evidence="2" id="KW-0479">Metal-binding</keyword>
<name>A0ABY9XBJ4_9BACT</name>
<dbReference type="InterPro" id="IPR011042">
    <property type="entry name" value="6-blade_b-propeller_TolB-like"/>
</dbReference>
<dbReference type="InterPro" id="IPR036909">
    <property type="entry name" value="Cyt_c-like_dom_sf"/>
</dbReference>
<feature type="domain" description="Glucose/Sorbosone dehydrogenase" evidence="5">
    <location>
        <begin position="135"/>
        <end position="457"/>
    </location>
</feature>
<dbReference type="Gene3D" id="1.10.760.10">
    <property type="entry name" value="Cytochrome c-like domain"/>
    <property type="match status" value="1"/>
</dbReference>
<keyword evidence="3" id="KW-0408">Iron</keyword>
<dbReference type="Proteomes" id="UP001611383">
    <property type="component" value="Chromosome"/>
</dbReference>
<organism evidence="7 8">
    <name type="scientific">Archangium minus</name>
    <dbReference type="NCBI Taxonomy" id="83450"/>
    <lineage>
        <taxon>Bacteria</taxon>
        <taxon>Pseudomonadati</taxon>
        <taxon>Myxococcota</taxon>
        <taxon>Myxococcia</taxon>
        <taxon>Myxococcales</taxon>
        <taxon>Cystobacterineae</taxon>
        <taxon>Archangiaceae</taxon>
        <taxon>Archangium</taxon>
    </lineage>
</organism>
<gene>
    <name evidence="7" type="ORF">F0U60_37025</name>
</gene>
<evidence type="ECO:0000313" key="8">
    <source>
        <dbReference type="Proteomes" id="UP001611383"/>
    </source>
</evidence>
<proteinExistence type="predicted"/>
<protein>
    <submittedName>
        <fullName evidence="7">C-type cytochrome</fullName>
    </submittedName>
</protein>
<dbReference type="Pfam" id="PF07995">
    <property type="entry name" value="GSDH"/>
    <property type="match status" value="1"/>
</dbReference>
<dbReference type="InterPro" id="IPR011041">
    <property type="entry name" value="Quinoprot_gluc/sorb_DH_b-prop"/>
</dbReference>
<evidence type="ECO:0000256" key="2">
    <source>
        <dbReference type="ARBA" id="ARBA00022723"/>
    </source>
</evidence>
<dbReference type="Pfam" id="PF13442">
    <property type="entry name" value="Cytochrome_CBB3"/>
    <property type="match status" value="1"/>
</dbReference>
<dbReference type="Gene3D" id="2.120.10.30">
    <property type="entry name" value="TolB, C-terminal domain"/>
    <property type="match status" value="1"/>
</dbReference>
<dbReference type="PANTHER" id="PTHR19328:SF75">
    <property type="entry name" value="ALDOSE SUGAR DEHYDROGENASE YLII"/>
    <property type="match status" value="1"/>
</dbReference>
<evidence type="ECO:0000256" key="4">
    <source>
        <dbReference type="SAM" id="MobiDB-lite"/>
    </source>
</evidence>
<feature type="region of interest" description="Disordered" evidence="4">
    <location>
        <begin position="271"/>
        <end position="297"/>
    </location>
</feature>
<sequence>MYGLLVFATLASAQQPQQPRSSRRDVADVYASLCANCHGPRLEGGMGPSLVDDTWKSGADDERIARSIREGQLTAGMPAFSGALSSQDIRALVIYIREQGAKKRNEGTAFARPVADKVVNSERHAFKLETVAEGLETPWSVAFLPDGRMLVTEKAGRLRVVEKGRLLPKPIEGTPEVWSRNQGGLLDVAVHPDYARNGWIYLSYSAPGANGSAMTVLVRGKLREGRFVEQQTLFRARPEHYRTGGVHFGSRIVFDGKGHVFFSIGERGHKEDAQELSRPNGKVHRIHEDGSIPKDNPFAGREGAIASIWSYGNRNPQGLARHPVTGELWEAEHGPRGGDELNRIEPGHNYGWPVITYGMNYDGTPMTDRTAQEGMEQPVLHWTPSIAVSAIDFYTGSRFPQWKNDLLVGALAQQELRRLRIEDGKVVHQEVLFKDIGRVRDVVSGPDGAIYIAFNEPDRIARLVPASPVEPASGKTRDTKP</sequence>
<dbReference type="InterPro" id="IPR012938">
    <property type="entry name" value="Glc/Sorbosone_DH"/>
</dbReference>
<keyword evidence="1" id="KW-0349">Heme</keyword>
<keyword evidence="8" id="KW-1185">Reference proteome</keyword>
<dbReference type="PANTHER" id="PTHR19328">
    <property type="entry name" value="HEDGEHOG-INTERACTING PROTEIN"/>
    <property type="match status" value="1"/>
</dbReference>
<feature type="domain" description="Cytochrome c" evidence="6">
    <location>
        <begin position="24"/>
        <end position="96"/>
    </location>
</feature>
<dbReference type="EMBL" id="CP043494">
    <property type="protein sequence ID" value="WNG52797.1"/>
    <property type="molecule type" value="Genomic_DNA"/>
</dbReference>